<reference evidence="6" key="1">
    <citation type="journal article" date="2014" name="Int. J. Syst. Evol. Microbiol.">
        <title>Complete genome of a new Firmicutes species belonging to the dominant human colonic microbiota ('Ruminococcus bicirculans') reveals two chromosomes and a selective capacity to utilize plant glucans.</title>
        <authorList>
            <consortium name="NISC Comparative Sequencing Program"/>
            <person name="Wegmann U."/>
            <person name="Louis P."/>
            <person name="Goesmann A."/>
            <person name="Henrissat B."/>
            <person name="Duncan S.H."/>
            <person name="Flint H.J."/>
        </authorList>
    </citation>
    <scope>NUCLEOTIDE SEQUENCE</scope>
    <source>
        <strain evidence="6">CECT 8869</strain>
    </source>
</reference>
<evidence type="ECO:0000313" key="6">
    <source>
        <dbReference type="EMBL" id="MDO1512844.1"/>
    </source>
</evidence>
<protein>
    <submittedName>
        <fullName evidence="6">SdiA-regulated domain-containing protein</fullName>
    </submittedName>
</protein>
<evidence type="ECO:0000313" key="7">
    <source>
        <dbReference type="Proteomes" id="UP001168579"/>
    </source>
</evidence>
<dbReference type="Proteomes" id="UP001168579">
    <property type="component" value="Unassembled WGS sequence"/>
</dbReference>
<evidence type="ECO:0000256" key="5">
    <source>
        <dbReference type="SAM" id="Phobius"/>
    </source>
</evidence>
<dbReference type="RefSeq" id="WP_304435846.1">
    <property type="nucleotide sequence ID" value="NZ_JAUKUC010000001.1"/>
</dbReference>
<evidence type="ECO:0000256" key="2">
    <source>
        <dbReference type="ARBA" id="ARBA00009852"/>
    </source>
</evidence>
<proteinExistence type="inferred from homology"/>
<dbReference type="InterPro" id="IPR009722">
    <property type="entry name" value="YjiK/CarP"/>
</dbReference>
<comment type="caution">
    <text evidence="6">The sequence shown here is derived from an EMBL/GenBank/DDBJ whole genome shotgun (WGS) entry which is preliminary data.</text>
</comment>
<reference evidence="6" key="2">
    <citation type="submission" date="2023-06" db="EMBL/GenBank/DDBJ databases">
        <authorList>
            <person name="Lucena T."/>
            <person name="Sun Q."/>
        </authorList>
    </citation>
    <scope>NUCLEOTIDE SEQUENCE</scope>
    <source>
        <strain evidence="6">CECT 8869</strain>
    </source>
</reference>
<keyword evidence="5" id="KW-0812">Transmembrane</keyword>
<keyword evidence="4 5" id="KW-0472">Membrane</keyword>
<organism evidence="6 7">
    <name type="scientific">Maribacter confluentis</name>
    <dbReference type="NCBI Taxonomy" id="1656093"/>
    <lineage>
        <taxon>Bacteria</taxon>
        <taxon>Pseudomonadati</taxon>
        <taxon>Bacteroidota</taxon>
        <taxon>Flavobacteriia</taxon>
        <taxon>Flavobacteriales</taxon>
        <taxon>Flavobacteriaceae</taxon>
        <taxon>Maribacter</taxon>
    </lineage>
</organism>
<name>A0ABT8RPP4_9FLAO</name>
<gene>
    <name evidence="6" type="ORF">Q2T41_09275</name>
</gene>
<dbReference type="SUPFAM" id="SSF101898">
    <property type="entry name" value="NHL repeat"/>
    <property type="match status" value="1"/>
</dbReference>
<dbReference type="EMBL" id="JAUKUC010000001">
    <property type="protein sequence ID" value="MDO1512844.1"/>
    <property type="molecule type" value="Genomic_DNA"/>
</dbReference>
<keyword evidence="7" id="KW-1185">Reference proteome</keyword>
<dbReference type="InterPro" id="IPR011042">
    <property type="entry name" value="6-blade_b-propeller_TolB-like"/>
</dbReference>
<evidence type="ECO:0000256" key="3">
    <source>
        <dbReference type="ARBA" id="ARBA00022475"/>
    </source>
</evidence>
<evidence type="ECO:0000256" key="1">
    <source>
        <dbReference type="ARBA" id="ARBA00004236"/>
    </source>
</evidence>
<dbReference type="Pfam" id="PF06977">
    <property type="entry name" value="SdiA-regulated"/>
    <property type="match status" value="1"/>
</dbReference>
<sequence>MGTMKTNTNTFSMARIQFWTVAALIISIGFLFMNFRDWLPYDSAKKVTYEIAGRWELPIELREVSGIAWLRDNTIAAVQDEDGIIFLYDLQRQKVTQEIKFGHAGDYEGLAVHDKDAYLLESNGTITIVKNFQDHDRTVTSFDTGFDIENNMESLEYDAQNNRLLIIPKDRDAASDRVKSIYAFSLRTNTLDPKPIYTIDMGDEVLKNFREKKLYKTFRPSDMAIHPQTGEMYVLEGSKPKLLILDKQGTAQHAYKFDKRIFPQPEGITFDPDGTLYIASEGKKDGIGTITELKLLP</sequence>
<keyword evidence="3" id="KW-1003">Cell membrane</keyword>
<accession>A0ABT8RPP4</accession>
<dbReference type="Gene3D" id="2.120.10.30">
    <property type="entry name" value="TolB, C-terminal domain"/>
    <property type="match status" value="1"/>
</dbReference>
<evidence type="ECO:0000256" key="4">
    <source>
        <dbReference type="ARBA" id="ARBA00023136"/>
    </source>
</evidence>
<keyword evidence="5" id="KW-1133">Transmembrane helix</keyword>
<comment type="similarity">
    <text evidence="2">Belongs to the YjiK family.</text>
</comment>
<comment type="subcellular location">
    <subcellularLocation>
        <location evidence="1">Cell membrane</location>
    </subcellularLocation>
</comment>
<feature type="transmembrane region" description="Helical" evidence="5">
    <location>
        <begin position="16"/>
        <end position="35"/>
    </location>
</feature>